<feature type="non-terminal residue" evidence="1">
    <location>
        <position position="59"/>
    </location>
</feature>
<accession>A0ACA9SQA5</accession>
<dbReference type="Proteomes" id="UP000789920">
    <property type="component" value="Unassembled WGS sequence"/>
</dbReference>
<comment type="caution">
    <text evidence="1">The sequence shown here is derived from an EMBL/GenBank/DDBJ whole genome shotgun (WGS) entry which is preliminary data.</text>
</comment>
<organism evidence="1 2">
    <name type="scientific">Racocetra persica</name>
    <dbReference type="NCBI Taxonomy" id="160502"/>
    <lineage>
        <taxon>Eukaryota</taxon>
        <taxon>Fungi</taxon>
        <taxon>Fungi incertae sedis</taxon>
        <taxon>Mucoromycota</taxon>
        <taxon>Glomeromycotina</taxon>
        <taxon>Glomeromycetes</taxon>
        <taxon>Diversisporales</taxon>
        <taxon>Gigasporaceae</taxon>
        <taxon>Racocetra</taxon>
    </lineage>
</organism>
<name>A0ACA9SQA5_9GLOM</name>
<gene>
    <name evidence="1" type="ORF">RPERSI_LOCUS33341</name>
</gene>
<evidence type="ECO:0000313" key="2">
    <source>
        <dbReference type="Proteomes" id="UP000789920"/>
    </source>
</evidence>
<proteinExistence type="predicted"/>
<keyword evidence="2" id="KW-1185">Reference proteome</keyword>
<evidence type="ECO:0000313" key="1">
    <source>
        <dbReference type="EMBL" id="CAG8844756.1"/>
    </source>
</evidence>
<reference evidence="1" key="1">
    <citation type="submission" date="2021-06" db="EMBL/GenBank/DDBJ databases">
        <authorList>
            <person name="Kallberg Y."/>
            <person name="Tangrot J."/>
            <person name="Rosling A."/>
        </authorList>
    </citation>
    <scope>NUCLEOTIDE SEQUENCE</scope>
    <source>
        <strain evidence="1">MA461A</strain>
    </source>
</reference>
<dbReference type="EMBL" id="CAJVQC010143931">
    <property type="protein sequence ID" value="CAG8844756.1"/>
    <property type="molecule type" value="Genomic_DNA"/>
</dbReference>
<protein>
    <submittedName>
        <fullName evidence="1">21060_t:CDS:1</fullName>
    </submittedName>
</protein>
<sequence length="59" mass="6519">MSQSKPQIPKIGSEFPTVEQFKEAAQQEAKALDFAFSTSLSKISHVKKDSCTPFVTLQC</sequence>